<dbReference type="EMBL" id="LJSX01000024">
    <property type="protein sequence ID" value="KPQ09617.1"/>
    <property type="molecule type" value="Genomic_DNA"/>
</dbReference>
<comment type="pathway">
    <text evidence="2 9 10">Cell wall biogenesis; peptidoglycan biosynthesis.</text>
</comment>
<dbReference type="PANTHER" id="PTHR43692:SF1">
    <property type="entry name" value="UDP-N-ACETYLMURAMOYLALANINE--D-GLUTAMATE LIGASE"/>
    <property type="match status" value="1"/>
</dbReference>
<dbReference type="EC" id="6.3.2.9" evidence="9 10"/>
<evidence type="ECO:0000259" key="12">
    <source>
        <dbReference type="Pfam" id="PF08245"/>
    </source>
</evidence>
<dbReference type="EMBL" id="FMBM01000001">
    <property type="protein sequence ID" value="SCC78386.1"/>
    <property type="molecule type" value="Genomic_DNA"/>
</dbReference>
<dbReference type="Gene3D" id="3.40.1190.10">
    <property type="entry name" value="Mur-like, catalytic domain"/>
    <property type="match status" value="1"/>
</dbReference>
<dbReference type="InterPro" id="IPR018109">
    <property type="entry name" value="Folylpolyglutamate_synth_CS"/>
</dbReference>
<dbReference type="InterPro" id="IPR004101">
    <property type="entry name" value="Mur_ligase_C"/>
</dbReference>
<dbReference type="PROSITE" id="PS01011">
    <property type="entry name" value="FOLYLPOLYGLU_SYNT_1"/>
    <property type="match status" value="1"/>
</dbReference>
<comment type="caution">
    <text evidence="13">The sequence shown here is derived from an EMBL/GenBank/DDBJ whole genome shotgun (WGS) entry which is preliminary data.</text>
</comment>
<reference evidence="14 16" key="2">
    <citation type="submission" date="2016-08" db="EMBL/GenBank/DDBJ databases">
        <authorList>
            <person name="Varghese N."/>
            <person name="Submissions Spin"/>
        </authorList>
    </citation>
    <scope>NUCLEOTIDE SEQUENCE [LARGE SCALE GENOMIC DNA]</scope>
    <source>
        <strain evidence="14 16">HL-109</strain>
    </source>
</reference>
<dbReference type="PANTHER" id="PTHR43692">
    <property type="entry name" value="UDP-N-ACETYLMURAMOYLALANINE--D-GLUTAMATE LIGASE"/>
    <property type="match status" value="1"/>
</dbReference>
<evidence type="ECO:0000313" key="14">
    <source>
        <dbReference type="EMBL" id="SCC78386.1"/>
    </source>
</evidence>
<dbReference type="Gene3D" id="3.40.50.720">
    <property type="entry name" value="NAD(P)-binding Rossmann-like Domain"/>
    <property type="match status" value="1"/>
</dbReference>
<dbReference type="GO" id="GO:0008360">
    <property type="term" value="P:regulation of cell shape"/>
    <property type="evidence" value="ECO:0007669"/>
    <property type="project" value="UniProtKB-KW"/>
</dbReference>
<keyword evidence="8 9" id="KW-0131">Cell cycle</keyword>
<sequence length="464" mass="49296">MTPSTVFAGRDVALFGLGGSGLATARALIAGGARVHAFDDNAERVEAVRAQGVPITDLREADFAGFAALILSPGVPLTHPVPHWSVTKAQAAGVEIIGDIELFCRERAKLAPDAPFIAITGTNGKSTTTALIAHILRETGRDVQMGGNIGAAILSLEPPADARFHVVEISSYQIDLTPSLAPTIGLLLNLSPDHIDRHGSMEHYADVKERLVAKAKLALIGRDDEHCEDIGRRLSQLEGADVYPVSATRELPWGYFVHDGLVLARNAGEDVETALALGDLEGISTLRGAHNAQNTAFACAACWHAGVSTPAIAQALPSFPGLPHRMEEVPGPEGLTFINDSKATNAESTARALASFDRVWWILGGKPKEGGIDSLAEYFPRVARAYLIGEASDAFAQTLEGRVPYERCGTLEKAVARAAADAQASADEAPVILFSPACASFDQFRSFEHRGDVFREVVKKIPGC</sequence>
<accession>A0A0P8BJM8</accession>
<comment type="catalytic activity">
    <reaction evidence="9 10">
        <text>UDP-N-acetyl-alpha-D-muramoyl-L-alanine + D-glutamate + ATP = UDP-N-acetyl-alpha-D-muramoyl-L-alanyl-D-glutamate + ADP + phosphate + H(+)</text>
        <dbReference type="Rhea" id="RHEA:16429"/>
        <dbReference type="ChEBI" id="CHEBI:15378"/>
        <dbReference type="ChEBI" id="CHEBI:29986"/>
        <dbReference type="ChEBI" id="CHEBI:30616"/>
        <dbReference type="ChEBI" id="CHEBI:43474"/>
        <dbReference type="ChEBI" id="CHEBI:83898"/>
        <dbReference type="ChEBI" id="CHEBI:83900"/>
        <dbReference type="ChEBI" id="CHEBI:456216"/>
        <dbReference type="EC" id="6.3.2.9"/>
    </reaction>
</comment>
<name>A0A0P8BJM8_9HYPH</name>
<dbReference type="SUPFAM" id="SSF53623">
    <property type="entry name" value="MurD-like peptide ligases, catalytic domain"/>
    <property type="match status" value="1"/>
</dbReference>
<dbReference type="GO" id="GO:0051301">
    <property type="term" value="P:cell division"/>
    <property type="evidence" value="ECO:0007669"/>
    <property type="project" value="UniProtKB-KW"/>
</dbReference>
<gene>
    <name evidence="9 13" type="primary">murD</name>
    <name evidence="14" type="ORF">GA0071312_0255</name>
    <name evidence="13" type="ORF">HLUCCO17_13870</name>
</gene>
<reference evidence="13 15" key="1">
    <citation type="submission" date="2015-09" db="EMBL/GenBank/DDBJ databases">
        <title>Identification and resolution of microdiversity through metagenomic sequencing of parallel consortia.</title>
        <authorList>
            <person name="Nelson W.C."/>
            <person name="Romine M.F."/>
            <person name="Lindemann S.R."/>
        </authorList>
    </citation>
    <scope>NUCLEOTIDE SEQUENCE [LARGE SCALE GENOMIC DNA]</scope>
    <source>
        <strain evidence="13">HL-109</strain>
    </source>
</reference>
<evidence type="ECO:0000259" key="11">
    <source>
        <dbReference type="Pfam" id="PF02875"/>
    </source>
</evidence>
<dbReference type="InterPro" id="IPR013221">
    <property type="entry name" value="Mur_ligase_cen"/>
</dbReference>
<evidence type="ECO:0000313" key="13">
    <source>
        <dbReference type="EMBL" id="KPQ09617.1"/>
    </source>
</evidence>
<dbReference type="GO" id="GO:0071555">
    <property type="term" value="P:cell wall organization"/>
    <property type="evidence" value="ECO:0007669"/>
    <property type="project" value="UniProtKB-KW"/>
</dbReference>
<dbReference type="Pfam" id="PF08245">
    <property type="entry name" value="Mur_ligase_M"/>
    <property type="match status" value="1"/>
</dbReference>
<evidence type="ECO:0000313" key="16">
    <source>
        <dbReference type="Proteomes" id="UP000182800"/>
    </source>
</evidence>
<evidence type="ECO:0000256" key="10">
    <source>
        <dbReference type="RuleBase" id="RU003664"/>
    </source>
</evidence>
<evidence type="ECO:0000256" key="4">
    <source>
        <dbReference type="ARBA" id="ARBA00022598"/>
    </source>
</evidence>
<dbReference type="GO" id="GO:0005737">
    <property type="term" value="C:cytoplasm"/>
    <property type="evidence" value="ECO:0007669"/>
    <property type="project" value="UniProtKB-SubCell"/>
</dbReference>
<keyword evidence="7 9" id="KW-0067">ATP-binding</keyword>
<dbReference type="NCBIfam" id="TIGR01087">
    <property type="entry name" value="murD"/>
    <property type="match status" value="1"/>
</dbReference>
<keyword evidence="9 10" id="KW-0961">Cell wall biogenesis/degradation</keyword>
<dbReference type="UniPathway" id="UPA00219"/>
<keyword evidence="9 10" id="KW-0133">Cell shape</keyword>
<feature type="domain" description="Mur ligase C-terminal" evidence="11">
    <location>
        <begin position="324"/>
        <end position="437"/>
    </location>
</feature>
<evidence type="ECO:0000313" key="15">
    <source>
        <dbReference type="Proteomes" id="UP000050497"/>
    </source>
</evidence>
<keyword evidence="5 9" id="KW-0132">Cell division</keyword>
<evidence type="ECO:0000256" key="6">
    <source>
        <dbReference type="ARBA" id="ARBA00022741"/>
    </source>
</evidence>
<comment type="similarity">
    <text evidence="9">Belongs to the MurCDEF family.</text>
</comment>
<evidence type="ECO:0000256" key="2">
    <source>
        <dbReference type="ARBA" id="ARBA00004752"/>
    </source>
</evidence>
<dbReference type="Proteomes" id="UP000050497">
    <property type="component" value="Unassembled WGS sequence"/>
</dbReference>
<dbReference type="SUPFAM" id="SSF53244">
    <property type="entry name" value="MurD-like peptide ligases, peptide-binding domain"/>
    <property type="match status" value="1"/>
</dbReference>
<evidence type="ECO:0000256" key="3">
    <source>
        <dbReference type="ARBA" id="ARBA00022490"/>
    </source>
</evidence>
<evidence type="ECO:0000256" key="8">
    <source>
        <dbReference type="ARBA" id="ARBA00023306"/>
    </source>
</evidence>
<feature type="binding site" evidence="9">
    <location>
        <begin position="121"/>
        <end position="127"/>
    </location>
    <ligand>
        <name>ATP</name>
        <dbReference type="ChEBI" id="CHEBI:30616"/>
    </ligand>
</feature>
<keyword evidence="9 10" id="KW-0573">Peptidoglycan synthesis</keyword>
<dbReference type="GO" id="GO:0009252">
    <property type="term" value="P:peptidoglycan biosynthetic process"/>
    <property type="evidence" value="ECO:0007669"/>
    <property type="project" value="UniProtKB-UniRule"/>
</dbReference>
<dbReference type="GO" id="GO:0004326">
    <property type="term" value="F:tetrahydrofolylpolyglutamate synthase activity"/>
    <property type="evidence" value="ECO:0007669"/>
    <property type="project" value="InterPro"/>
</dbReference>
<evidence type="ECO:0000256" key="1">
    <source>
        <dbReference type="ARBA" id="ARBA00004496"/>
    </source>
</evidence>
<dbReference type="OrthoDB" id="9809796at2"/>
<dbReference type="AlphaFoldDB" id="A0A0P8BJM8"/>
<keyword evidence="4 9" id="KW-0436">Ligase</keyword>
<dbReference type="Proteomes" id="UP000182800">
    <property type="component" value="Unassembled WGS sequence"/>
</dbReference>
<organism evidence="13 15">
    <name type="scientific">Saliniramus fredricksonii</name>
    <dbReference type="NCBI Taxonomy" id="1653334"/>
    <lineage>
        <taxon>Bacteria</taxon>
        <taxon>Pseudomonadati</taxon>
        <taxon>Pseudomonadota</taxon>
        <taxon>Alphaproteobacteria</taxon>
        <taxon>Hyphomicrobiales</taxon>
        <taxon>Salinarimonadaceae</taxon>
        <taxon>Saliniramus</taxon>
    </lineage>
</organism>
<dbReference type="RefSeq" id="WP_074443297.1">
    <property type="nucleotide sequence ID" value="NZ_FMBM01000001.1"/>
</dbReference>
<evidence type="ECO:0000256" key="9">
    <source>
        <dbReference type="HAMAP-Rule" id="MF_00639"/>
    </source>
</evidence>
<comment type="subcellular location">
    <subcellularLocation>
        <location evidence="1 9 10">Cytoplasm</location>
    </subcellularLocation>
</comment>
<dbReference type="GO" id="GO:0005524">
    <property type="term" value="F:ATP binding"/>
    <property type="evidence" value="ECO:0007669"/>
    <property type="project" value="UniProtKB-UniRule"/>
</dbReference>
<dbReference type="Gene3D" id="3.90.190.20">
    <property type="entry name" value="Mur ligase, C-terminal domain"/>
    <property type="match status" value="1"/>
</dbReference>
<dbReference type="SUPFAM" id="SSF51984">
    <property type="entry name" value="MurCD N-terminal domain"/>
    <property type="match status" value="1"/>
</dbReference>
<dbReference type="Pfam" id="PF02875">
    <property type="entry name" value="Mur_ligase_C"/>
    <property type="match status" value="1"/>
</dbReference>
<dbReference type="Pfam" id="PF21799">
    <property type="entry name" value="MurD-like_N"/>
    <property type="match status" value="1"/>
</dbReference>
<protein>
    <recommendedName>
        <fullName evidence="9 10">UDP-N-acetylmuramoylalanine--D-glutamate ligase</fullName>
        <ecNumber evidence="9 10">6.3.2.9</ecNumber>
    </recommendedName>
    <alternativeName>
        <fullName evidence="9">D-glutamic acid-adding enzyme</fullName>
    </alternativeName>
    <alternativeName>
        <fullName evidence="9">UDP-N-acetylmuramoyl-L-alanyl-D-glutamate synthetase</fullName>
    </alternativeName>
</protein>
<keyword evidence="3 9" id="KW-0963">Cytoplasm</keyword>
<evidence type="ECO:0000256" key="5">
    <source>
        <dbReference type="ARBA" id="ARBA00022618"/>
    </source>
</evidence>
<dbReference type="PATRIC" id="fig|1653334.4.peg.577"/>
<keyword evidence="16" id="KW-1185">Reference proteome</keyword>
<dbReference type="InterPro" id="IPR036615">
    <property type="entry name" value="Mur_ligase_C_dom_sf"/>
</dbReference>
<dbReference type="GO" id="GO:0008764">
    <property type="term" value="F:UDP-N-acetylmuramoylalanine-D-glutamate ligase activity"/>
    <property type="evidence" value="ECO:0007669"/>
    <property type="project" value="UniProtKB-UniRule"/>
</dbReference>
<dbReference type="HAMAP" id="MF_00639">
    <property type="entry name" value="MurD"/>
    <property type="match status" value="1"/>
</dbReference>
<proteinExistence type="inferred from homology"/>
<evidence type="ECO:0000256" key="7">
    <source>
        <dbReference type="ARBA" id="ARBA00022840"/>
    </source>
</evidence>
<dbReference type="InterPro" id="IPR036565">
    <property type="entry name" value="Mur-like_cat_sf"/>
</dbReference>
<dbReference type="InterPro" id="IPR005762">
    <property type="entry name" value="MurD"/>
</dbReference>
<feature type="domain" description="Mur ligase central" evidence="12">
    <location>
        <begin position="119"/>
        <end position="302"/>
    </location>
</feature>
<comment type="function">
    <text evidence="9 10">Cell wall formation. Catalyzes the addition of glutamate to the nucleotide precursor UDP-N-acetylmuramoyl-L-alanine (UMA).</text>
</comment>
<dbReference type="STRING" id="1653334.GA0071312_0255"/>
<keyword evidence="6 9" id="KW-0547">Nucleotide-binding</keyword>